<proteinExistence type="predicted"/>
<reference evidence="2" key="1">
    <citation type="submission" date="2018-02" db="EMBL/GenBank/DDBJ databases">
        <title>Draft genome sequencing of Rhodococcus opacus KU647198.</title>
        <authorList>
            <person name="Zheng B.-X."/>
        </authorList>
    </citation>
    <scope>NUCLEOTIDE SEQUENCE [LARGE SCALE GENOMIC DNA]</scope>
    <source>
        <strain evidence="2">04-OD7</strain>
    </source>
</reference>
<evidence type="ECO:0000313" key="1">
    <source>
        <dbReference type="EMBL" id="PQP24177.1"/>
    </source>
</evidence>
<dbReference type="Proteomes" id="UP000239290">
    <property type="component" value="Unassembled WGS sequence"/>
</dbReference>
<organism evidence="1 2">
    <name type="scientific">Rhodococcus opacus</name>
    <name type="common">Nocardia opaca</name>
    <dbReference type="NCBI Taxonomy" id="37919"/>
    <lineage>
        <taxon>Bacteria</taxon>
        <taxon>Bacillati</taxon>
        <taxon>Actinomycetota</taxon>
        <taxon>Actinomycetes</taxon>
        <taxon>Mycobacteriales</taxon>
        <taxon>Nocardiaceae</taxon>
        <taxon>Rhodococcus</taxon>
    </lineage>
</organism>
<accession>A0A2S8JAY9</accession>
<evidence type="ECO:0000313" key="2">
    <source>
        <dbReference type="Proteomes" id="UP000239290"/>
    </source>
</evidence>
<protein>
    <submittedName>
        <fullName evidence="1">Uncharacterized protein</fullName>
    </submittedName>
</protein>
<sequence length="171" mass="16683">MTSLIGAGPNTPVIGFGGTPGGLMIGQTNLPAGTLVPVAGRDGRGLDVDGRVATYAALPAGLTAGDAGKAILVDADKQVYIWSGSAWPANGSGAQVKGDPGPTGRAITSIAVSGDDLVFTLSDSTTQSVTVPALTTATDMAAIASAAASLAVNSLDVVTANRALAYSIALS</sequence>
<gene>
    <name evidence="1" type="ORF">C5613_14955</name>
</gene>
<dbReference type="AlphaFoldDB" id="A0A2S8JAY9"/>
<name>A0A2S8JAY9_RHOOP</name>
<comment type="caution">
    <text evidence="1">The sequence shown here is derived from an EMBL/GenBank/DDBJ whole genome shotgun (WGS) entry which is preliminary data.</text>
</comment>
<dbReference type="RefSeq" id="WP_105415339.1">
    <property type="nucleotide sequence ID" value="NZ_PUIO01000015.1"/>
</dbReference>
<dbReference type="EMBL" id="PUIO01000015">
    <property type="protein sequence ID" value="PQP24177.1"/>
    <property type="molecule type" value="Genomic_DNA"/>
</dbReference>